<dbReference type="EMBL" id="AZST01002457">
    <property type="protein sequence ID" value="KEP44966.1"/>
    <property type="molecule type" value="Genomic_DNA"/>
</dbReference>
<dbReference type="AlphaFoldDB" id="A0A074RCS1"/>
<feature type="region of interest" description="Disordered" evidence="1">
    <location>
        <begin position="79"/>
        <end position="101"/>
    </location>
</feature>
<evidence type="ECO:0000313" key="2">
    <source>
        <dbReference type="EMBL" id="KEP44966.1"/>
    </source>
</evidence>
<dbReference type="Proteomes" id="UP000027456">
    <property type="component" value="Unassembled WGS sequence"/>
</dbReference>
<evidence type="ECO:0000313" key="3">
    <source>
        <dbReference type="Proteomes" id="UP000027456"/>
    </source>
</evidence>
<name>A0A074RCS1_9AGAM</name>
<proteinExistence type="predicted"/>
<reference evidence="2 3" key="1">
    <citation type="submission" date="2013-12" db="EMBL/GenBank/DDBJ databases">
        <authorList>
            <person name="Cubeta M."/>
            <person name="Pakala S."/>
            <person name="Fedorova N."/>
            <person name="Thomas E."/>
            <person name="Dean R."/>
            <person name="Jabaji S."/>
            <person name="Neate S."/>
            <person name="Toda T."/>
            <person name="Tavantzis S."/>
            <person name="Vilgalys R."/>
            <person name="Bharathan N."/>
            <person name="Pakala S."/>
            <person name="Losada L.S."/>
            <person name="Zafar N."/>
            <person name="Nierman W."/>
        </authorList>
    </citation>
    <scope>NUCLEOTIDE SEQUENCE [LARGE SCALE GENOMIC DNA]</scope>
    <source>
        <strain evidence="2 3">123E</strain>
    </source>
</reference>
<organism evidence="2 3">
    <name type="scientific">Rhizoctonia solani 123E</name>
    <dbReference type="NCBI Taxonomy" id="1423351"/>
    <lineage>
        <taxon>Eukaryota</taxon>
        <taxon>Fungi</taxon>
        <taxon>Dikarya</taxon>
        <taxon>Basidiomycota</taxon>
        <taxon>Agaricomycotina</taxon>
        <taxon>Agaricomycetes</taxon>
        <taxon>Cantharellales</taxon>
        <taxon>Ceratobasidiaceae</taxon>
        <taxon>Rhizoctonia</taxon>
    </lineage>
</organism>
<protein>
    <submittedName>
        <fullName evidence="2">Uncharacterized protein</fullName>
    </submittedName>
</protein>
<comment type="caution">
    <text evidence="2">The sequence shown here is derived from an EMBL/GenBank/DDBJ whole genome shotgun (WGS) entry which is preliminary data.</text>
</comment>
<feature type="compositionally biased region" description="Pro residues" evidence="1">
    <location>
        <begin position="81"/>
        <end position="94"/>
    </location>
</feature>
<sequence>MAPMSYPVAQGDDDAYVYFIPEIHHRLHCTHRVPTRSTTAPFRPHNPYTPPTLQPPYMPEIPNVHDSPNRTRFAQTIPPFSNLPPVPAENPPAPAENILQANTPEPHVPGHLPEDVEAENGPPIEVVQLAANGPAQGASTLLHSLFGLPFGG</sequence>
<dbReference type="OrthoDB" id="10586647at2759"/>
<keyword evidence="3" id="KW-1185">Reference proteome</keyword>
<evidence type="ECO:0000256" key="1">
    <source>
        <dbReference type="SAM" id="MobiDB-lite"/>
    </source>
</evidence>
<dbReference type="HOGENOM" id="CLU_1723374_0_0_1"/>
<accession>A0A074RCS1</accession>
<gene>
    <name evidence="2" type="ORF">V565_338890</name>
</gene>